<proteinExistence type="predicted"/>
<dbReference type="EMBL" id="JAMKPW020000011">
    <property type="protein sequence ID" value="KAK8213329.1"/>
    <property type="molecule type" value="Genomic_DNA"/>
</dbReference>
<organism evidence="1 2">
    <name type="scientific">Zalaria obscura</name>
    <dbReference type="NCBI Taxonomy" id="2024903"/>
    <lineage>
        <taxon>Eukaryota</taxon>
        <taxon>Fungi</taxon>
        <taxon>Dikarya</taxon>
        <taxon>Ascomycota</taxon>
        <taxon>Pezizomycotina</taxon>
        <taxon>Dothideomycetes</taxon>
        <taxon>Dothideomycetidae</taxon>
        <taxon>Dothideales</taxon>
        <taxon>Zalariaceae</taxon>
        <taxon>Zalaria</taxon>
    </lineage>
</organism>
<name>A0ACC3SID3_9PEZI</name>
<accession>A0ACC3SID3</accession>
<dbReference type="Proteomes" id="UP001320706">
    <property type="component" value="Unassembled WGS sequence"/>
</dbReference>
<protein>
    <submittedName>
        <fullName evidence="1">Uncharacterized protein</fullName>
    </submittedName>
</protein>
<evidence type="ECO:0000313" key="1">
    <source>
        <dbReference type="EMBL" id="KAK8213329.1"/>
    </source>
</evidence>
<comment type="caution">
    <text evidence="1">The sequence shown here is derived from an EMBL/GenBank/DDBJ whole genome shotgun (WGS) entry which is preliminary data.</text>
</comment>
<sequence>MGGRQVAVGPRGGRLVGRSVRNPQRLASLFNVARLWVGSWKVQWRSDIERRMAGSKSREDERMLAGTQ</sequence>
<keyword evidence="2" id="KW-1185">Reference proteome</keyword>
<reference evidence="1" key="1">
    <citation type="submission" date="2024-02" db="EMBL/GenBank/DDBJ databases">
        <title>Metagenome Assembled Genome of Zalaria obscura JY119.</title>
        <authorList>
            <person name="Vighnesh L."/>
            <person name="Jagadeeshwari U."/>
            <person name="Venkata Ramana C."/>
            <person name="Sasikala C."/>
        </authorList>
    </citation>
    <scope>NUCLEOTIDE SEQUENCE</scope>
    <source>
        <strain evidence="1">JY119</strain>
    </source>
</reference>
<evidence type="ECO:0000313" key="2">
    <source>
        <dbReference type="Proteomes" id="UP001320706"/>
    </source>
</evidence>
<gene>
    <name evidence="1" type="ORF">M8818_002628</name>
</gene>